<dbReference type="SMART" id="SM00642">
    <property type="entry name" value="Aamy"/>
    <property type="match status" value="1"/>
</dbReference>
<keyword evidence="2 6" id="KW-0378">Hydrolase</keyword>
<dbReference type="Pfam" id="PF02922">
    <property type="entry name" value="CBM_48"/>
    <property type="match status" value="1"/>
</dbReference>
<dbReference type="EMBL" id="JBHTGP010000006">
    <property type="protein sequence ID" value="MFD0685415.1"/>
    <property type="molecule type" value="Genomic_DNA"/>
</dbReference>
<dbReference type="SUPFAM" id="SSF51011">
    <property type="entry name" value="Glycosyl hydrolase domain"/>
    <property type="match status" value="1"/>
</dbReference>
<dbReference type="InterPro" id="IPR013783">
    <property type="entry name" value="Ig-like_fold"/>
</dbReference>
<gene>
    <name evidence="6" type="primary">glgX</name>
    <name evidence="6" type="ORF">ACFQZM_12970</name>
</gene>
<comment type="caution">
    <text evidence="6">The sequence shown here is derived from an EMBL/GenBank/DDBJ whole genome shotgun (WGS) entry which is preliminary data.</text>
</comment>
<sequence length="743" mass="82850">MAQVWPGDAYPLGARFDGAGTNFAVFSEAAERVELCLFDGPAGEGEETRLVLPEVDAFVWHGYLPGVMPGQRYGFRVHGPYDPARGHRCNPAKLLLDPYAQAIEGTVDWDESCFGYNFGDPWSANGADSARHTMRSVVVNPYFDWGDDRPPRTPYHETVIYEAHVKGLTARHPEIPPGMRGTYAALGHPVITDHLRSLGVTAVELMPVHQFVHDDALVQRGLRNYWGYNTIGFFAPHGEYSSSGQRGEQVLEFKAMVKALHEAGIEVILDVVYNHTAEGNHLGPTLSFRGIDNASYYRLTDDDARYYMDTTGTGNSLLMRSPHVLQMIMDSLRFWVTEMHVDGFRFDLAATLARELHEVDRLAAFFDLVQQDPVVSQVKLIAEPWDVGEGGYQVGNFPPLWTEWNGKYRDTMRDYWRGQPGNLPEFASRLTGSSDLYADDGRRPLASINFVTCHDGFTLHDLVSYNSKHNEANGEYNRDGSDDNRSWNCGYEGPVDDLDVIALRERQKRNFLTTLFLSQGVPMLSHGDEMGRTQEGNNNAYCQDSELAWVDWTGLREDTFFDERGPLLDFVRRLSKLRTDHPVFRRRRFFRGGQGGGRQRPDATSAGQASGGPGDRAAGARIEAAAAAPDLPDLVWFTPGGDEMADADWAAGFNKSVNVFLNGDAIGEPDRRGRQVRDDSFLLLINAHDGDLPFTLPPVSYGQMWIKVLDTADPLLAEEESPVVKAAEIVPVGARSIQVLRRV</sequence>
<dbReference type="SUPFAM" id="SSF81296">
    <property type="entry name" value="E set domains"/>
    <property type="match status" value="1"/>
</dbReference>
<dbReference type="Gene3D" id="2.60.40.10">
    <property type="entry name" value="Immunoglobulins"/>
    <property type="match status" value="1"/>
</dbReference>
<feature type="domain" description="Glycosyl hydrolase family 13 catalytic" evidence="5">
    <location>
        <begin position="136"/>
        <end position="578"/>
    </location>
</feature>
<dbReference type="CDD" id="cd02856">
    <property type="entry name" value="E_set_GDE_Isoamylase_N"/>
    <property type="match status" value="1"/>
</dbReference>
<name>A0ABW2XIH6_9ACTN</name>
<dbReference type="InterPro" id="IPR013780">
    <property type="entry name" value="Glyco_hydro_b"/>
</dbReference>
<evidence type="ECO:0000256" key="2">
    <source>
        <dbReference type="ARBA" id="ARBA00022801"/>
    </source>
</evidence>
<dbReference type="Pfam" id="PF00128">
    <property type="entry name" value="Alpha-amylase"/>
    <property type="match status" value="1"/>
</dbReference>
<reference evidence="7" key="1">
    <citation type="journal article" date="2019" name="Int. J. Syst. Evol. Microbiol.">
        <title>The Global Catalogue of Microorganisms (GCM) 10K type strain sequencing project: providing services to taxonomists for standard genome sequencing and annotation.</title>
        <authorList>
            <consortium name="The Broad Institute Genomics Platform"/>
            <consortium name="The Broad Institute Genome Sequencing Center for Infectious Disease"/>
            <person name="Wu L."/>
            <person name="Ma J."/>
        </authorList>
    </citation>
    <scope>NUCLEOTIDE SEQUENCE [LARGE SCALE GENOMIC DNA]</scope>
    <source>
        <strain evidence="7">JCM 9371</strain>
    </source>
</reference>
<evidence type="ECO:0000256" key="1">
    <source>
        <dbReference type="ARBA" id="ARBA00008061"/>
    </source>
</evidence>
<keyword evidence="3 6" id="KW-0326">Glycosidase</keyword>
<dbReference type="InterPro" id="IPR044505">
    <property type="entry name" value="GlgX_Isoamylase_N_E_set"/>
</dbReference>
<dbReference type="PANTHER" id="PTHR43002">
    <property type="entry name" value="GLYCOGEN DEBRANCHING ENZYME"/>
    <property type="match status" value="1"/>
</dbReference>
<feature type="region of interest" description="Disordered" evidence="4">
    <location>
        <begin position="588"/>
        <end position="617"/>
    </location>
</feature>
<dbReference type="Proteomes" id="UP001597063">
    <property type="component" value="Unassembled WGS sequence"/>
</dbReference>
<dbReference type="SUPFAM" id="SSF51445">
    <property type="entry name" value="(Trans)glycosidases"/>
    <property type="match status" value="1"/>
</dbReference>
<proteinExistence type="inferred from homology"/>
<dbReference type="InterPro" id="IPR006047">
    <property type="entry name" value="GH13_cat_dom"/>
</dbReference>
<dbReference type="EC" id="3.2.1.196" evidence="6"/>
<keyword evidence="7" id="KW-1185">Reference proteome</keyword>
<protein>
    <submittedName>
        <fullName evidence="6">Glycogen debranching protein GlgX</fullName>
        <ecNumber evidence="6">3.2.1.196</ecNumber>
    </submittedName>
</protein>
<evidence type="ECO:0000313" key="7">
    <source>
        <dbReference type="Proteomes" id="UP001597063"/>
    </source>
</evidence>
<dbReference type="Gene3D" id="3.20.20.80">
    <property type="entry name" value="Glycosidases"/>
    <property type="match status" value="1"/>
</dbReference>
<dbReference type="InterPro" id="IPR004193">
    <property type="entry name" value="Glyco_hydro_13_N"/>
</dbReference>
<evidence type="ECO:0000256" key="4">
    <source>
        <dbReference type="SAM" id="MobiDB-lite"/>
    </source>
</evidence>
<evidence type="ECO:0000313" key="6">
    <source>
        <dbReference type="EMBL" id="MFD0685415.1"/>
    </source>
</evidence>
<accession>A0ABW2XIH6</accession>
<dbReference type="Gene3D" id="2.60.40.1180">
    <property type="entry name" value="Golgi alpha-mannosidase II"/>
    <property type="match status" value="1"/>
</dbReference>
<dbReference type="GO" id="GO:0120549">
    <property type="term" value="F:limit dextrin alpha-1,6-maltotetraose-hydrolase activity"/>
    <property type="evidence" value="ECO:0007669"/>
    <property type="project" value="UniProtKB-EC"/>
</dbReference>
<dbReference type="InterPro" id="IPR011837">
    <property type="entry name" value="Glycogen_debranch_GlgX"/>
</dbReference>
<comment type="similarity">
    <text evidence="1">Belongs to the glycosyl hydrolase 13 family.</text>
</comment>
<dbReference type="InterPro" id="IPR017853">
    <property type="entry name" value="GH"/>
</dbReference>
<evidence type="ECO:0000259" key="5">
    <source>
        <dbReference type="SMART" id="SM00642"/>
    </source>
</evidence>
<dbReference type="InterPro" id="IPR014756">
    <property type="entry name" value="Ig_E-set"/>
</dbReference>
<dbReference type="RefSeq" id="WP_131761991.1">
    <property type="nucleotide sequence ID" value="NZ_CAACUY010000201.1"/>
</dbReference>
<evidence type="ECO:0000256" key="3">
    <source>
        <dbReference type="ARBA" id="ARBA00023295"/>
    </source>
</evidence>
<organism evidence="6 7">
    <name type="scientific">Actinomadura fibrosa</name>
    <dbReference type="NCBI Taxonomy" id="111802"/>
    <lineage>
        <taxon>Bacteria</taxon>
        <taxon>Bacillati</taxon>
        <taxon>Actinomycetota</taxon>
        <taxon>Actinomycetes</taxon>
        <taxon>Streptosporangiales</taxon>
        <taxon>Thermomonosporaceae</taxon>
        <taxon>Actinomadura</taxon>
    </lineage>
</organism>
<dbReference type="CDD" id="cd11326">
    <property type="entry name" value="AmyAc_Glg_debranch"/>
    <property type="match status" value="1"/>
</dbReference>
<dbReference type="NCBIfam" id="TIGR02100">
    <property type="entry name" value="glgX_debranch"/>
    <property type="match status" value="1"/>
</dbReference>